<proteinExistence type="predicted"/>
<keyword evidence="4" id="KW-0239">DNA-directed DNA polymerase</keyword>
<dbReference type="EC" id="2.7.7.7" evidence="5"/>
<name>A0A5C8ETI4_BRAPL</name>
<dbReference type="AlphaFoldDB" id="A0A5C8ETI4"/>
<dbReference type="Gene3D" id="1.10.8.60">
    <property type="match status" value="1"/>
</dbReference>
<dbReference type="OrthoDB" id="305757at2"/>
<dbReference type="InterPro" id="IPR005790">
    <property type="entry name" value="DNA_polIII_delta"/>
</dbReference>
<dbReference type="InterPro" id="IPR027417">
    <property type="entry name" value="P-loop_NTPase"/>
</dbReference>
<keyword evidence="2 5" id="KW-0548">Nucleotidyltransferase</keyword>
<accession>A0A5C8ETI4</accession>
<dbReference type="EMBL" id="SAXY01000050">
    <property type="protein sequence ID" value="TXJ40394.1"/>
    <property type="molecule type" value="Genomic_DNA"/>
</dbReference>
<comment type="caution">
    <text evidence="5">The sequence shown here is derived from an EMBL/GenBank/DDBJ whole genome shotgun (WGS) entry which is preliminary data.</text>
</comment>
<evidence type="ECO:0000256" key="3">
    <source>
        <dbReference type="ARBA" id="ARBA00022705"/>
    </source>
</evidence>
<organism evidence="5 6">
    <name type="scientific">Brachyspira pilosicoli</name>
    <name type="common">Serpulina pilosicoli</name>
    <dbReference type="NCBI Taxonomy" id="52584"/>
    <lineage>
        <taxon>Bacteria</taxon>
        <taxon>Pseudomonadati</taxon>
        <taxon>Spirochaetota</taxon>
        <taxon>Spirochaetia</taxon>
        <taxon>Brachyspirales</taxon>
        <taxon>Brachyspiraceae</taxon>
        <taxon>Brachyspira</taxon>
    </lineage>
</organism>
<evidence type="ECO:0000256" key="2">
    <source>
        <dbReference type="ARBA" id="ARBA00022695"/>
    </source>
</evidence>
<dbReference type="GO" id="GO:0006261">
    <property type="term" value="P:DNA-templated DNA replication"/>
    <property type="evidence" value="ECO:0007669"/>
    <property type="project" value="TreeGrafter"/>
</dbReference>
<dbReference type="NCBIfam" id="TIGR01128">
    <property type="entry name" value="holA"/>
    <property type="match status" value="1"/>
</dbReference>
<dbReference type="Gene3D" id="3.40.50.300">
    <property type="entry name" value="P-loop containing nucleotide triphosphate hydrolases"/>
    <property type="match status" value="1"/>
</dbReference>
<dbReference type="GO" id="GO:0003677">
    <property type="term" value="F:DNA binding"/>
    <property type="evidence" value="ECO:0007669"/>
    <property type="project" value="InterPro"/>
</dbReference>
<evidence type="ECO:0000313" key="5">
    <source>
        <dbReference type="EMBL" id="TXJ40394.1"/>
    </source>
</evidence>
<dbReference type="GO" id="GO:0003887">
    <property type="term" value="F:DNA-directed DNA polymerase activity"/>
    <property type="evidence" value="ECO:0007669"/>
    <property type="project" value="UniProtKB-KW"/>
</dbReference>
<dbReference type="Gene3D" id="1.20.272.10">
    <property type="match status" value="1"/>
</dbReference>
<keyword evidence="1 5" id="KW-0808">Transferase</keyword>
<keyword evidence="3" id="KW-0235">DNA replication</keyword>
<dbReference type="PANTHER" id="PTHR34388">
    <property type="entry name" value="DNA POLYMERASE III SUBUNIT DELTA"/>
    <property type="match status" value="1"/>
</dbReference>
<dbReference type="SUPFAM" id="SSF52540">
    <property type="entry name" value="P-loop containing nucleoside triphosphate hydrolases"/>
    <property type="match status" value="1"/>
</dbReference>
<gene>
    <name evidence="5" type="primary">holA</name>
    <name evidence="5" type="ORF">EPJ72_08135</name>
</gene>
<evidence type="ECO:0000256" key="1">
    <source>
        <dbReference type="ARBA" id="ARBA00022679"/>
    </source>
</evidence>
<evidence type="ECO:0000313" key="6">
    <source>
        <dbReference type="Proteomes" id="UP000323176"/>
    </source>
</evidence>
<reference evidence="5 6" key="1">
    <citation type="journal article" date="1992" name="Lakartidningen">
        <title>[Penicillin V and not amoxicillin is the first choice preparation in acute otitis].</title>
        <authorList>
            <person name="Kamme C."/>
            <person name="Lundgren K."/>
            <person name="Prellner K."/>
        </authorList>
    </citation>
    <scope>NUCLEOTIDE SEQUENCE [LARGE SCALE GENOMIC DNA]</scope>
    <source>
        <strain evidence="5 6">PC5538III-hc</strain>
    </source>
</reference>
<dbReference type="GO" id="GO:0009360">
    <property type="term" value="C:DNA polymerase III complex"/>
    <property type="evidence" value="ECO:0007669"/>
    <property type="project" value="TreeGrafter"/>
</dbReference>
<sequence length="339" mass="39796">MIDRVVVKTESDFKKIKDLYIKEPFKYSIYILTGKERLFKKAFITSMHSLVFKDEGDSEMNYSVFYDKNDAVGYSPLDVADTPPFGSNIRLVVIYKYNNFQDDFLEYCINPSKSSIIILETENSLEEDSIYKYFSKKQNADYIHFIDFPIPDERDFRSLITAYINKNNKKISNDAVDYIVNNINLDYDSLYSELDKICSYNDKEYLNVEDIMDFTYVSKNRNIFDFLDSVFERDRKKCFSIMHRLDQDASSSLTLMMNNFLALYYMKIFPPQTTLNDISKLTKIPSFILTKKKSVLKLYSLNEIVNIISQISKLNTLSVTTPNNIFKAHFELFLFSITK</sequence>
<protein>
    <submittedName>
        <fullName evidence="5">DNA polymerase III subunit delta</fullName>
        <ecNumber evidence="5">2.7.7.7</ecNumber>
    </submittedName>
</protein>
<dbReference type="Proteomes" id="UP000323176">
    <property type="component" value="Unassembled WGS sequence"/>
</dbReference>
<dbReference type="PANTHER" id="PTHR34388:SF1">
    <property type="entry name" value="DNA POLYMERASE III SUBUNIT DELTA"/>
    <property type="match status" value="1"/>
</dbReference>
<evidence type="ECO:0000256" key="4">
    <source>
        <dbReference type="ARBA" id="ARBA00022932"/>
    </source>
</evidence>